<keyword evidence="3" id="KW-0378">Hydrolase</keyword>
<dbReference type="GO" id="GO:0071555">
    <property type="term" value="P:cell wall organization"/>
    <property type="evidence" value="ECO:0007669"/>
    <property type="project" value="UniProtKB-KW"/>
</dbReference>
<sequence>MPRTTTAKQVKRTRIALKFGLAILAVAACTIVFLCFINSPFSGKGSTSILAAYEGQDEDLSMEAPEVLGEAPSLFAEKLCVVTADSEPDPSITSEAGVTFDRTNGEVVYSKNAYERLYPASVTKIMTCLVALKYGDLSEEITVRADMLANLDPDSSVCNVKDGDTLNLEQLLYGLMLPSGNDAANAIAYLVAGSEEAFVELMNQEARALGATDSHFVNAHGLNDPDHYTTAYDIYLIFNELMNYEEFMKIIGTQQYTAQYTNNGQPVTNTWNRGIWYFCGQAAAPDGVIPLGGKTGTTPEAKFCLSLASEDEAGAQYVSVVLKADSRESLYVTMTSLLSKIQK</sequence>
<comment type="similarity">
    <text evidence="1 9">Belongs to the peptidase S11 family.</text>
</comment>
<feature type="active site" description="Proton acceptor" evidence="7">
    <location>
        <position position="124"/>
    </location>
</feature>
<evidence type="ECO:0000256" key="3">
    <source>
        <dbReference type="ARBA" id="ARBA00022801"/>
    </source>
</evidence>
<dbReference type="GO" id="GO:0008360">
    <property type="term" value="P:regulation of cell shape"/>
    <property type="evidence" value="ECO:0007669"/>
    <property type="project" value="UniProtKB-KW"/>
</dbReference>
<evidence type="ECO:0000256" key="2">
    <source>
        <dbReference type="ARBA" id="ARBA00022729"/>
    </source>
</evidence>
<feature type="active site" evidence="7">
    <location>
        <position position="179"/>
    </location>
</feature>
<dbReference type="Gene3D" id="3.40.710.10">
    <property type="entry name" value="DD-peptidase/beta-lactamase superfamily"/>
    <property type="match status" value="1"/>
</dbReference>
<dbReference type="PROSITE" id="PS51257">
    <property type="entry name" value="PROKAR_LIPOPROTEIN"/>
    <property type="match status" value="1"/>
</dbReference>
<evidence type="ECO:0000256" key="6">
    <source>
        <dbReference type="ARBA" id="ARBA00023316"/>
    </source>
</evidence>
<evidence type="ECO:0000313" key="12">
    <source>
        <dbReference type="EMBL" id="QNM05819.1"/>
    </source>
</evidence>
<dbReference type="AlphaFoldDB" id="A0A7G9G4T7"/>
<evidence type="ECO:0000259" key="11">
    <source>
        <dbReference type="Pfam" id="PF00768"/>
    </source>
</evidence>
<dbReference type="EMBL" id="CP060634">
    <property type="protein sequence ID" value="QNM05819.1"/>
    <property type="molecule type" value="Genomic_DNA"/>
</dbReference>
<feature type="transmembrane region" description="Helical" evidence="10">
    <location>
        <begin position="21"/>
        <end position="41"/>
    </location>
</feature>
<keyword evidence="10" id="KW-1133">Transmembrane helix</keyword>
<feature type="binding site" evidence="8">
    <location>
        <position position="294"/>
    </location>
    <ligand>
        <name>substrate</name>
    </ligand>
</feature>
<gene>
    <name evidence="12" type="ORF">H9Q78_01195</name>
</gene>
<dbReference type="GO" id="GO:0009002">
    <property type="term" value="F:serine-type D-Ala-D-Ala carboxypeptidase activity"/>
    <property type="evidence" value="ECO:0007669"/>
    <property type="project" value="InterPro"/>
</dbReference>
<accession>A0A7G9G4T7</accession>
<feature type="active site" description="Acyl-ester intermediate" evidence="7">
    <location>
        <position position="121"/>
    </location>
</feature>
<evidence type="ECO:0000256" key="8">
    <source>
        <dbReference type="PIRSR" id="PIRSR618044-2"/>
    </source>
</evidence>
<proteinExistence type="inferred from homology"/>
<dbReference type="PANTHER" id="PTHR21581">
    <property type="entry name" value="D-ALANYL-D-ALANINE CARBOXYPEPTIDASE"/>
    <property type="match status" value="1"/>
</dbReference>
<dbReference type="GO" id="GO:0006508">
    <property type="term" value="P:proteolysis"/>
    <property type="evidence" value="ECO:0007669"/>
    <property type="project" value="InterPro"/>
</dbReference>
<keyword evidence="4" id="KW-0133">Cell shape</keyword>
<evidence type="ECO:0000256" key="7">
    <source>
        <dbReference type="PIRSR" id="PIRSR618044-1"/>
    </source>
</evidence>
<dbReference type="InterPro" id="IPR012338">
    <property type="entry name" value="Beta-lactam/transpept-like"/>
</dbReference>
<evidence type="ECO:0000256" key="5">
    <source>
        <dbReference type="ARBA" id="ARBA00022984"/>
    </source>
</evidence>
<keyword evidence="5" id="KW-0573">Peptidoglycan synthesis</keyword>
<protein>
    <submittedName>
        <fullName evidence="12">D-alanyl-D-alanine carboxypeptidase</fullName>
    </submittedName>
</protein>
<dbReference type="GO" id="GO:0009252">
    <property type="term" value="P:peptidoglycan biosynthetic process"/>
    <property type="evidence" value="ECO:0007669"/>
    <property type="project" value="UniProtKB-KW"/>
</dbReference>
<dbReference type="Proteomes" id="UP000515823">
    <property type="component" value="Chromosome"/>
</dbReference>
<keyword evidence="12" id="KW-0645">Protease</keyword>
<evidence type="ECO:0000256" key="10">
    <source>
        <dbReference type="SAM" id="Phobius"/>
    </source>
</evidence>
<keyword evidence="13" id="KW-1185">Reference proteome</keyword>
<evidence type="ECO:0000313" key="13">
    <source>
        <dbReference type="Proteomes" id="UP000515823"/>
    </source>
</evidence>
<keyword evidence="12" id="KW-0121">Carboxypeptidase</keyword>
<evidence type="ECO:0000256" key="9">
    <source>
        <dbReference type="RuleBase" id="RU004016"/>
    </source>
</evidence>
<keyword evidence="10" id="KW-0812">Transmembrane</keyword>
<name>A0A7G9G4T7_9FIRM</name>
<dbReference type="PANTHER" id="PTHR21581:SF33">
    <property type="entry name" value="D-ALANYL-D-ALANINE CARBOXYPEPTIDASE DACB"/>
    <property type="match status" value="1"/>
</dbReference>
<organism evidence="12 13">
    <name type="scientific">Qiania dongpingensis</name>
    <dbReference type="NCBI Taxonomy" id="2763669"/>
    <lineage>
        <taxon>Bacteria</taxon>
        <taxon>Bacillati</taxon>
        <taxon>Bacillota</taxon>
        <taxon>Clostridia</taxon>
        <taxon>Lachnospirales</taxon>
        <taxon>Lachnospiraceae</taxon>
        <taxon>Qiania</taxon>
    </lineage>
</organism>
<dbReference type="InterPro" id="IPR018044">
    <property type="entry name" value="Peptidase_S11"/>
</dbReference>
<dbReference type="KEGG" id="qdo:H9Q78_01195"/>
<keyword evidence="6" id="KW-0961">Cell wall biogenesis/degradation</keyword>
<dbReference type="PRINTS" id="PR00725">
    <property type="entry name" value="DADACBPTASE1"/>
</dbReference>
<feature type="domain" description="Peptidase S11 D-alanyl-D-alanine carboxypeptidase A N-terminal" evidence="11">
    <location>
        <begin position="87"/>
        <end position="325"/>
    </location>
</feature>
<dbReference type="RefSeq" id="WP_249303085.1">
    <property type="nucleotide sequence ID" value="NZ_CP060634.1"/>
</dbReference>
<reference evidence="12 13" key="1">
    <citation type="submission" date="2020-08" db="EMBL/GenBank/DDBJ databases">
        <authorList>
            <person name="Liu C."/>
            <person name="Sun Q."/>
        </authorList>
    </citation>
    <scope>NUCLEOTIDE SEQUENCE [LARGE SCALE GENOMIC DNA]</scope>
    <source>
        <strain evidence="12 13">NSJ-38</strain>
    </source>
</reference>
<evidence type="ECO:0000256" key="1">
    <source>
        <dbReference type="ARBA" id="ARBA00007164"/>
    </source>
</evidence>
<keyword evidence="10" id="KW-0472">Membrane</keyword>
<dbReference type="SUPFAM" id="SSF56601">
    <property type="entry name" value="beta-lactamase/transpeptidase-like"/>
    <property type="match status" value="1"/>
</dbReference>
<dbReference type="Pfam" id="PF00768">
    <property type="entry name" value="Peptidase_S11"/>
    <property type="match status" value="1"/>
</dbReference>
<dbReference type="InterPro" id="IPR001967">
    <property type="entry name" value="Peptidase_S11_N"/>
</dbReference>
<keyword evidence="2" id="KW-0732">Signal</keyword>
<evidence type="ECO:0000256" key="4">
    <source>
        <dbReference type="ARBA" id="ARBA00022960"/>
    </source>
</evidence>